<feature type="region of interest" description="Disordered" evidence="6">
    <location>
        <begin position="286"/>
        <end position="325"/>
    </location>
</feature>
<sequence length="325" mass="35936">MTYRFHLFSVCVVSVLRLLVLIEHNRQFAEGLKTYKPFDSTYNMPTLVYWTNVEVNAAITCACIMTLKPLIQRLFPRLMSTGSRYIHDQSPLDNPYPQHPQQKHPHPMSEMKPGGEGALSSVDEYDNYDLRVYNELFRKEAALRISDLEARGIDGGGGGSGSGMSTASTQERENRGRELERDRDQDSMSMTGTSLGGTVSHQHRDTSDGDDGEDSQLRAPPRAHLRLSIHVTKSIHVTRSPPSNSATSCDKLDDAADMQGNGNQIWGELCGEQPGEMEMGAAFSRFRPSSGGDPRCAPPREIAGRSGDQIETVQRDSQHPMVSAP</sequence>
<feature type="signal peptide" evidence="7">
    <location>
        <begin position="1"/>
        <end position="31"/>
    </location>
</feature>
<comment type="caution">
    <text evidence="9">The sequence shown here is derived from an EMBL/GenBank/DDBJ whole genome shotgun (WGS) entry which is preliminary data.</text>
</comment>
<feature type="compositionally biased region" description="Gly residues" evidence="6">
    <location>
        <begin position="153"/>
        <end position="162"/>
    </location>
</feature>
<organism evidence="9 10">
    <name type="scientific">Neurospora tetraspora</name>
    <dbReference type="NCBI Taxonomy" id="94610"/>
    <lineage>
        <taxon>Eukaryota</taxon>
        <taxon>Fungi</taxon>
        <taxon>Dikarya</taxon>
        <taxon>Ascomycota</taxon>
        <taxon>Pezizomycotina</taxon>
        <taxon>Sordariomycetes</taxon>
        <taxon>Sordariomycetidae</taxon>
        <taxon>Sordariales</taxon>
        <taxon>Sordariaceae</taxon>
        <taxon>Neurospora</taxon>
    </lineage>
</organism>
<dbReference type="InterPro" id="IPR049326">
    <property type="entry name" value="Rhodopsin_dom_fungi"/>
</dbReference>
<dbReference type="RefSeq" id="XP_062686843.1">
    <property type="nucleotide sequence ID" value="XM_062829315.1"/>
</dbReference>
<feature type="compositionally biased region" description="Polar residues" evidence="6">
    <location>
        <begin position="187"/>
        <end position="200"/>
    </location>
</feature>
<feature type="region of interest" description="Disordered" evidence="6">
    <location>
        <begin position="86"/>
        <end position="120"/>
    </location>
</feature>
<evidence type="ECO:0000256" key="1">
    <source>
        <dbReference type="ARBA" id="ARBA00004141"/>
    </source>
</evidence>
<comment type="similarity">
    <text evidence="5">Belongs to the SAT4 family.</text>
</comment>
<dbReference type="InterPro" id="IPR052337">
    <property type="entry name" value="SAT4-like"/>
</dbReference>
<feature type="domain" description="Rhodopsin" evidence="8">
    <location>
        <begin position="9"/>
        <end position="73"/>
    </location>
</feature>
<protein>
    <recommendedName>
        <fullName evidence="8">Rhodopsin domain-containing protein</fullName>
    </recommendedName>
</protein>
<gene>
    <name evidence="9" type="ORF">B0H65DRAFT_544714</name>
</gene>
<dbReference type="Proteomes" id="UP001278500">
    <property type="component" value="Unassembled WGS sequence"/>
</dbReference>
<feature type="compositionally biased region" description="Basic and acidic residues" evidence="6">
    <location>
        <begin position="170"/>
        <end position="186"/>
    </location>
</feature>
<keyword evidence="2" id="KW-0812">Transmembrane</keyword>
<feature type="chain" id="PRO_5042181992" description="Rhodopsin domain-containing protein" evidence="7">
    <location>
        <begin position="32"/>
        <end position="325"/>
    </location>
</feature>
<evidence type="ECO:0000256" key="7">
    <source>
        <dbReference type="SAM" id="SignalP"/>
    </source>
</evidence>
<evidence type="ECO:0000313" key="9">
    <source>
        <dbReference type="EMBL" id="KAK3355465.1"/>
    </source>
</evidence>
<evidence type="ECO:0000256" key="3">
    <source>
        <dbReference type="ARBA" id="ARBA00022989"/>
    </source>
</evidence>
<keyword evidence="10" id="KW-1185">Reference proteome</keyword>
<comment type="subcellular location">
    <subcellularLocation>
        <location evidence="1">Membrane</location>
        <topology evidence="1">Multi-pass membrane protein</topology>
    </subcellularLocation>
</comment>
<evidence type="ECO:0000313" key="10">
    <source>
        <dbReference type="Proteomes" id="UP001278500"/>
    </source>
</evidence>
<evidence type="ECO:0000256" key="6">
    <source>
        <dbReference type="SAM" id="MobiDB-lite"/>
    </source>
</evidence>
<keyword evidence="7" id="KW-0732">Signal</keyword>
<dbReference type="GeneID" id="87866469"/>
<dbReference type="PANTHER" id="PTHR33048:SF47">
    <property type="entry name" value="INTEGRAL MEMBRANE PROTEIN-RELATED"/>
    <property type="match status" value="1"/>
</dbReference>
<dbReference type="PANTHER" id="PTHR33048">
    <property type="entry name" value="PTH11-LIKE INTEGRAL MEMBRANE PROTEIN (AFU_ORTHOLOGUE AFUA_5G11245)"/>
    <property type="match status" value="1"/>
</dbReference>
<reference evidence="9" key="2">
    <citation type="submission" date="2023-06" db="EMBL/GenBank/DDBJ databases">
        <authorList>
            <consortium name="Lawrence Berkeley National Laboratory"/>
            <person name="Haridas S."/>
            <person name="Hensen N."/>
            <person name="Bonometti L."/>
            <person name="Westerberg I."/>
            <person name="Brannstrom I.O."/>
            <person name="Guillou S."/>
            <person name="Cros-Aarteil S."/>
            <person name="Calhoun S."/>
            <person name="Kuo A."/>
            <person name="Mondo S."/>
            <person name="Pangilinan J."/>
            <person name="Riley R."/>
            <person name="Labutti K."/>
            <person name="Andreopoulos B."/>
            <person name="Lipzen A."/>
            <person name="Chen C."/>
            <person name="Yanf M."/>
            <person name="Daum C."/>
            <person name="Ng V."/>
            <person name="Clum A."/>
            <person name="Steindorff A."/>
            <person name="Ohm R."/>
            <person name="Martin F."/>
            <person name="Silar P."/>
            <person name="Natvig D."/>
            <person name="Lalanne C."/>
            <person name="Gautier V."/>
            <person name="Ament-Velasquez S.L."/>
            <person name="Kruys A."/>
            <person name="Hutchinson M.I."/>
            <person name="Powell A.J."/>
            <person name="Barry K."/>
            <person name="Miller A.N."/>
            <person name="Grigoriev I.V."/>
            <person name="Debuchy R."/>
            <person name="Gladieux P."/>
            <person name="Thoren M.H."/>
            <person name="Johannesson H."/>
        </authorList>
    </citation>
    <scope>NUCLEOTIDE SEQUENCE</scope>
    <source>
        <strain evidence="9">CBS 560.94</strain>
    </source>
</reference>
<accession>A0AAE0JQ93</accession>
<dbReference type="GO" id="GO:0016020">
    <property type="term" value="C:membrane"/>
    <property type="evidence" value="ECO:0007669"/>
    <property type="project" value="UniProtKB-SubCell"/>
</dbReference>
<keyword evidence="3" id="KW-1133">Transmembrane helix</keyword>
<evidence type="ECO:0000256" key="2">
    <source>
        <dbReference type="ARBA" id="ARBA00022692"/>
    </source>
</evidence>
<dbReference type="EMBL" id="JAUEPP010000001">
    <property type="protein sequence ID" value="KAK3355465.1"/>
    <property type="molecule type" value="Genomic_DNA"/>
</dbReference>
<keyword evidence="4" id="KW-0472">Membrane</keyword>
<name>A0AAE0JQ93_9PEZI</name>
<evidence type="ECO:0000259" key="8">
    <source>
        <dbReference type="Pfam" id="PF20684"/>
    </source>
</evidence>
<dbReference type="AlphaFoldDB" id="A0AAE0JQ93"/>
<evidence type="ECO:0000256" key="4">
    <source>
        <dbReference type="ARBA" id="ARBA00023136"/>
    </source>
</evidence>
<dbReference type="Pfam" id="PF20684">
    <property type="entry name" value="Fung_rhodopsin"/>
    <property type="match status" value="1"/>
</dbReference>
<evidence type="ECO:0000256" key="5">
    <source>
        <dbReference type="ARBA" id="ARBA00038359"/>
    </source>
</evidence>
<feature type="region of interest" description="Disordered" evidence="6">
    <location>
        <begin position="150"/>
        <end position="223"/>
    </location>
</feature>
<proteinExistence type="inferred from homology"/>
<reference evidence="9" key="1">
    <citation type="journal article" date="2023" name="Mol. Phylogenet. Evol.">
        <title>Genome-scale phylogeny and comparative genomics of the fungal order Sordariales.</title>
        <authorList>
            <person name="Hensen N."/>
            <person name="Bonometti L."/>
            <person name="Westerberg I."/>
            <person name="Brannstrom I.O."/>
            <person name="Guillou S."/>
            <person name="Cros-Aarteil S."/>
            <person name="Calhoun S."/>
            <person name="Haridas S."/>
            <person name="Kuo A."/>
            <person name="Mondo S."/>
            <person name="Pangilinan J."/>
            <person name="Riley R."/>
            <person name="LaButti K."/>
            <person name="Andreopoulos B."/>
            <person name="Lipzen A."/>
            <person name="Chen C."/>
            <person name="Yan M."/>
            <person name="Daum C."/>
            <person name="Ng V."/>
            <person name="Clum A."/>
            <person name="Steindorff A."/>
            <person name="Ohm R.A."/>
            <person name="Martin F."/>
            <person name="Silar P."/>
            <person name="Natvig D.O."/>
            <person name="Lalanne C."/>
            <person name="Gautier V."/>
            <person name="Ament-Velasquez S.L."/>
            <person name="Kruys A."/>
            <person name="Hutchinson M.I."/>
            <person name="Powell A.J."/>
            <person name="Barry K."/>
            <person name="Miller A.N."/>
            <person name="Grigoriev I.V."/>
            <person name="Debuchy R."/>
            <person name="Gladieux P."/>
            <person name="Hiltunen Thoren M."/>
            <person name="Johannesson H."/>
        </authorList>
    </citation>
    <scope>NUCLEOTIDE SEQUENCE</scope>
    <source>
        <strain evidence="9">CBS 560.94</strain>
    </source>
</reference>